<keyword evidence="4" id="KW-0732">Signal</keyword>
<dbReference type="Gene3D" id="2.60.120.40">
    <property type="match status" value="1"/>
</dbReference>
<dbReference type="SUPFAM" id="SSF49842">
    <property type="entry name" value="TNF-like"/>
    <property type="match status" value="1"/>
</dbReference>
<evidence type="ECO:0000256" key="4">
    <source>
        <dbReference type="ARBA" id="ARBA00022729"/>
    </source>
</evidence>
<dbReference type="SMART" id="SM00110">
    <property type="entry name" value="C1Q"/>
    <property type="match status" value="1"/>
</dbReference>
<dbReference type="SMR" id="E7EXQ2"/>
<protein>
    <submittedName>
        <fullName evidence="8">Otolin-1-like</fullName>
    </submittedName>
</protein>
<sequence>MDNINNITHQECLKRDLHSSWSSVYICLQDLRSMVGLWLCLSLGQCGISPEFRGTDLGILPMDNFTLSQPISSEPDLSYCQMILEAPVPPTADQVPWYCICSACSGNRGQKGDRGDRGLTGAPGSPGPRGLTGLPGRPGFRGPPGIKGEKGDIGDKGDLGLPGTSGSKGERGSKGEKGDQGLDGPSGEPGPKGEDGQCPQSCAPIPGQDGAPGLPGLVGARGLPGLNGDLGPKGQKGDPGVAGGPGTPGDTGPKGDQGPQGLCNCHDGAPGAQGQKGDKGDKGDNGLAGAQGVNGTIGPKGAKGDMGLAGIPGPCSPTVQSAFSATITTPYPAPNRPVLFKRVIYNLNQNYSPDNGVYTAPINGTYVFSYNLQVSTRMLKVGLFRNFEAVVRTTTPVEMNTASQQVVMGLGQGDWVWLQVKDSTTNGIFTGTESSSTFSGYLLYPDRCDDMLSRDFMENEFPTTDLNWE</sequence>
<feature type="region of interest" description="Disordered" evidence="6">
    <location>
        <begin position="108"/>
        <end position="301"/>
    </location>
</feature>
<evidence type="ECO:0000256" key="3">
    <source>
        <dbReference type="ARBA" id="ARBA00022530"/>
    </source>
</evidence>
<dbReference type="OrthoDB" id="5983381at2759"/>
<evidence type="ECO:0000256" key="2">
    <source>
        <dbReference type="ARBA" id="ARBA00022525"/>
    </source>
</evidence>
<dbReference type="Bgee" id="ENSDARG00000057408">
    <property type="expression patterns" value="Expressed in zone of skin and 4 other cell types or tissues"/>
</dbReference>
<feature type="domain" description="C1q" evidence="7">
    <location>
        <begin position="316"/>
        <end position="449"/>
    </location>
</feature>
<dbReference type="InterPro" id="IPR001073">
    <property type="entry name" value="C1q_dom"/>
</dbReference>
<keyword evidence="5" id="KW-0176">Collagen</keyword>
<dbReference type="InterPro" id="IPR008160">
    <property type="entry name" value="Collagen"/>
</dbReference>
<dbReference type="PANTHER" id="PTHR15427:SF52">
    <property type="entry name" value="C1Q DOMAIN-CONTAINING PROTEIN"/>
    <property type="match status" value="1"/>
</dbReference>
<proteinExistence type="predicted"/>
<evidence type="ECO:0000313" key="8">
    <source>
        <dbReference type="Ensembl" id="ENSDARP00000074522"/>
    </source>
</evidence>
<dbReference type="OMA" id="IPFFCIC"/>
<evidence type="ECO:0000259" key="7">
    <source>
        <dbReference type="PROSITE" id="PS50871"/>
    </source>
</evidence>
<feature type="compositionally biased region" description="Low complexity" evidence="6">
    <location>
        <begin position="128"/>
        <end position="146"/>
    </location>
</feature>
<dbReference type="GO" id="GO:0005581">
    <property type="term" value="C:collagen trimer"/>
    <property type="evidence" value="ECO:0007669"/>
    <property type="project" value="UniProtKB-KW"/>
</dbReference>
<dbReference type="PANTHER" id="PTHR15427">
    <property type="entry name" value="EMILIN ELASTIN MICROFIBRIL INTERFACE-LOCATED PROTEIN ELASTIN MICROFIBRIL INTERFACER"/>
    <property type="match status" value="1"/>
</dbReference>
<feature type="compositionally biased region" description="Basic and acidic residues" evidence="6">
    <location>
        <begin position="147"/>
        <end position="158"/>
    </location>
</feature>
<dbReference type="Pfam" id="PF01391">
    <property type="entry name" value="Collagen"/>
    <property type="match status" value="3"/>
</dbReference>
<dbReference type="STRING" id="7955.ENSDARP00000074522"/>
<keyword evidence="3" id="KW-0272">Extracellular matrix</keyword>
<dbReference type="EMBL" id="CABZ01067232">
    <property type="status" value="NOT_ANNOTATED_CDS"/>
    <property type="molecule type" value="Genomic_DNA"/>
</dbReference>
<comment type="subcellular location">
    <subcellularLocation>
        <location evidence="1">Secreted</location>
        <location evidence="1">Extracellular space</location>
        <location evidence="1">Extracellular matrix</location>
    </subcellularLocation>
</comment>
<dbReference type="PROSITE" id="PS50871">
    <property type="entry name" value="C1Q"/>
    <property type="match status" value="1"/>
</dbReference>
<dbReference type="HOGENOM" id="CLU_001074_0_0_1"/>
<dbReference type="Ensembl" id="ENSDART00000080072.5">
    <property type="protein sequence ID" value="ENSDARP00000074522.5"/>
    <property type="gene ID" value="ENSDARG00000057408.5"/>
</dbReference>
<reference evidence="8" key="2">
    <citation type="journal article" date="2013" name="Nature">
        <title>The zebrafish reference genome sequence and its relationship to the human genome.</title>
        <authorList>
            <consortium name="Genome Reference Consortium Zebrafish"/>
            <person name="Howe K."/>
            <person name="Clark M.D."/>
            <person name="Torroja C.F."/>
            <person name="Torrance J."/>
            <person name="Berthelot C."/>
            <person name="Muffato M."/>
            <person name="Collins J.E."/>
            <person name="Humphray S."/>
            <person name="McLaren K."/>
            <person name="Matthews L."/>
            <person name="McLaren S."/>
            <person name="Sealy I."/>
            <person name="Caccamo M."/>
            <person name="Churcher C."/>
            <person name="Scott C."/>
            <person name="Barrett J.C."/>
            <person name="Koch R."/>
            <person name="Rauch G.J."/>
            <person name="White S."/>
            <person name="Chow W."/>
            <person name="Kilian B."/>
            <person name="Quintais L.T."/>
            <person name="Guerra-Assuncao J.A."/>
            <person name="Zhou Y."/>
            <person name="Gu Y."/>
            <person name="Yen J."/>
            <person name="Vogel J.H."/>
            <person name="Eyre T."/>
            <person name="Redmond S."/>
            <person name="Banerjee R."/>
            <person name="Chi J."/>
            <person name="Fu B."/>
            <person name="Langley E."/>
            <person name="Maguire S.F."/>
            <person name="Laird G.K."/>
            <person name="Lloyd D."/>
            <person name="Kenyon E."/>
            <person name="Donaldson S."/>
            <person name="Sehra H."/>
            <person name="Almeida-King J."/>
            <person name="Loveland J."/>
            <person name="Trevanion S."/>
            <person name="Jones M."/>
            <person name="Quail M."/>
            <person name="Willey D."/>
            <person name="Hunt A."/>
            <person name="Burton J."/>
            <person name="Sims S."/>
            <person name="McLay K."/>
            <person name="Plumb B."/>
            <person name="Davis J."/>
            <person name="Clee C."/>
            <person name="Oliver K."/>
            <person name="Clark R."/>
            <person name="Riddle C."/>
            <person name="Elliot D."/>
            <person name="Eliott D."/>
            <person name="Threadgold G."/>
            <person name="Harden G."/>
            <person name="Ware D."/>
            <person name="Begum S."/>
            <person name="Mortimore B."/>
            <person name="Mortimer B."/>
            <person name="Kerry G."/>
            <person name="Heath P."/>
            <person name="Phillimore B."/>
            <person name="Tracey A."/>
            <person name="Corby N."/>
            <person name="Dunn M."/>
            <person name="Johnson C."/>
            <person name="Wood J."/>
            <person name="Clark S."/>
            <person name="Pelan S."/>
            <person name="Griffiths G."/>
            <person name="Smith M."/>
            <person name="Glithero R."/>
            <person name="Howden P."/>
            <person name="Barker N."/>
            <person name="Lloyd C."/>
            <person name="Stevens C."/>
            <person name="Harley J."/>
            <person name="Holt K."/>
            <person name="Panagiotidis G."/>
            <person name="Lovell J."/>
            <person name="Beasley H."/>
            <person name="Henderson C."/>
            <person name="Gordon D."/>
            <person name="Auger K."/>
            <person name="Wright D."/>
            <person name="Collins J."/>
            <person name="Raisen C."/>
            <person name="Dyer L."/>
            <person name="Leung K."/>
            <person name="Robertson L."/>
            <person name="Ambridge K."/>
            <person name="Leongamornlert D."/>
            <person name="McGuire S."/>
            <person name="Gilderthorp R."/>
            <person name="Griffiths C."/>
            <person name="Manthravadi D."/>
            <person name="Nichol S."/>
            <person name="Barker G."/>
            <person name="Whitehead S."/>
            <person name="Kay M."/>
            <person name="Brown J."/>
            <person name="Murnane C."/>
            <person name="Gray E."/>
            <person name="Humphries M."/>
            <person name="Sycamore N."/>
            <person name="Barker D."/>
            <person name="Saunders D."/>
            <person name="Wallis J."/>
            <person name="Babbage A."/>
            <person name="Hammond S."/>
            <person name="Mashreghi-Mohammadi M."/>
            <person name="Barr L."/>
            <person name="Martin S."/>
            <person name="Wray P."/>
            <person name="Ellington A."/>
            <person name="Matthews N."/>
            <person name="Ellwood M."/>
            <person name="Woodmansey R."/>
            <person name="Clark G."/>
            <person name="Cooper J."/>
            <person name="Cooper J."/>
            <person name="Tromans A."/>
            <person name="Grafham D."/>
            <person name="Skuce C."/>
            <person name="Pandian R."/>
            <person name="Andrews R."/>
            <person name="Harrison E."/>
            <person name="Kimberley A."/>
            <person name="Garnett J."/>
            <person name="Fosker N."/>
            <person name="Hall R."/>
            <person name="Garner P."/>
            <person name="Kelly D."/>
            <person name="Bird C."/>
            <person name="Palmer S."/>
            <person name="Gehring I."/>
            <person name="Berger A."/>
            <person name="Dooley C.M."/>
            <person name="Ersan-Urun Z."/>
            <person name="Eser C."/>
            <person name="Geiger H."/>
            <person name="Geisler M."/>
            <person name="Karotki L."/>
            <person name="Kirn A."/>
            <person name="Konantz J."/>
            <person name="Konantz M."/>
            <person name="Oberlander M."/>
            <person name="Rudolph-Geiger S."/>
            <person name="Teucke M."/>
            <person name="Lanz C."/>
            <person name="Raddatz G."/>
            <person name="Osoegawa K."/>
            <person name="Zhu B."/>
            <person name="Rapp A."/>
            <person name="Widaa S."/>
            <person name="Langford C."/>
            <person name="Yang F."/>
            <person name="Schuster S.C."/>
            <person name="Carter N.P."/>
            <person name="Harrow J."/>
            <person name="Ning Z."/>
            <person name="Herrero J."/>
            <person name="Searle S.M."/>
            <person name="Enright A."/>
            <person name="Geisler R."/>
            <person name="Plasterk R.H."/>
            <person name="Lee C."/>
            <person name="Westerfield M."/>
            <person name="de Jong P.J."/>
            <person name="Zon L.I."/>
            <person name="Postlethwait J.H."/>
            <person name="Nusslein-Volhard C."/>
            <person name="Hubbard T.J."/>
            <person name="Roest Crollius H."/>
            <person name="Rogers J."/>
            <person name="Stemple D.L."/>
        </authorList>
    </citation>
    <scope>NUCLEOTIDE SEQUENCE [LARGE SCALE GENOMIC DNA]</scope>
    <source>
        <strain evidence="8">Tuebingen</strain>
    </source>
</reference>
<feature type="compositionally biased region" description="Low complexity" evidence="6">
    <location>
        <begin position="250"/>
        <end position="275"/>
    </location>
</feature>
<evidence type="ECO:0000256" key="5">
    <source>
        <dbReference type="ARBA" id="ARBA00023119"/>
    </source>
</evidence>
<dbReference type="eggNOG" id="ENOG502RRBA">
    <property type="taxonomic scope" value="Eukaryota"/>
</dbReference>
<organism evidence="8">
    <name type="scientific">Danio rerio</name>
    <name type="common">Zebrafish</name>
    <name type="synonym">Brachydanio rerio</name>
    <dbReference type="NCBI Taxonomy" id="7955"/>
    <lineage>
        <taxon>Eukaryota</taxon>
        <taxon>Metazoa</taxon>
        <taxon>Chordata</taxon>
        <taxon>Craniata</taxon>
        <taxon>Vertebrata</taxon>
        <taxon>Euteleostomi</taxon>
        <taxon>Actinopterygii</taxon>
        <taxon>Neopterygii</taxon>
        <taxon>Teleostei</taxon>
        <taxon>Ostariophysi</taxon>
        <taxon>Cypriniformes</taxon>
        <taxon>Danionidae</taxon>
        <taxon>Danioninae</taxon>
        <taxon>Danio</taxon>
    </lineage>
</organism>
<dbReference type="GeneTree" id="ENSGT00940000155435"/>
<feature type="compositionally biased region" description="Gly residues" evidence="6">
    <location>
        <begin position="240"/>
        <end position="249"/>
    </location>
</feature>
<dbReference type="InterPro" id="IPR050392">
    <property type="entry name" value="Collagen/C1q_domain"/>
</dbReference>
<evidence type="ECO:0000256" key="6">
    <source>
        <dbReference type="SAM" id="MobiDB-lite"/>
    </source>
</evidence>
<accession>A0A8M2BHI5</accession>
<gene>
    <name evidence="8" type="primary">LOC101886389</name>
</gene>
<dbReference type="InterPro" id="IPR008983">
    <property type="entry name" value="Tumour_necrosis_fac-like_dom"/>
</dbReference>
<dbReference type="Pfam" id="PF00386">
    <property type="entry name" value="C1q"/>
    <property type="match status" value="1"/>
</dbReference>
<dbReference type="GO" id="GO:0030020">
    <property type="term" value="F:extracellular matrix structural constituent conferring tensile strength"/>
    <property type="evidence" value="ECO:0000318"/>
    <property type="project" value="GO_Central"/>
</dbReference>
<dbReference type="FunCoup" id="E7EXQ2">
    <property type="interactions" value="1"/>
</dbReference>
<feature type="compositionally biased region" description="Basic and acidic residues" evidence="6">
    <location>
        <begin position="168"/>
        <end position="180"/>
    </location>
</feature>
<dbReference type="PaxDb" id="7955-ENSDARP00000074522"/>
<evidence type="ECO:0000256" key="1">
    <source>
        <dbReference type="ARBA" id="ARBA00004498"/>
    </source>
</evidence>
<name>E7EXQ2_DANRE</name>
<dbReference type="PRINTS" id="PR00007">
    <property type="entry name" value="COMPLEMNTC1Q"/>
</dbReference>
<accession>E7EXQ2</accession>
<reference evidence="8" key="1">
    <citation type="submission" date="2011-04" db="UniProtKB">
        <authorList>
            <consortium name="Ensembl"/>
        </authorList>
    </citation>
    <scope>IDENTIFICATION</scope>
    <source>
        <strain evidence="8">Tuebingen</strain>
    </source>
</reference>
<dbReference type="AlphaFoldDB" id="E7EXQ2"/>
<keyword evidence="2" id="KW-0964">Secreted</keyword>
<dbReference type="GO" id="GO:0031012">
    <property type="term" value="C:extracellular matrix"/>
    <property type="evidence" value="ECO:0000318"/>
    <property type="project" value="GO_Central"/>
</dbReference>